<gene>
    <name evidence="3" type="ORF">K458DRAFT_413229</name>
</gene>
<proteinExistence type="predicted"/>
<evidence type="ECO:0000256" key="1">
    <source>
        <dbReference type="SAM" id="MobiDB-lite"/>
    </source>
</evidence>
<feature type="compositionally biased region" description="Pro residues" evidence="1">
    <location>
        <begin position="62"/>
        <end position="72"/>
    </location>
</feature>
<sequence length="479" mass="52876">MRFSVLHLLLVGTAFAAPIHDIEHATKRSDTEGLIGRGLVPVFPRNPVPAIIVAPKVVPKPVVKPKPVPNTPDAPVVPGGPIPHDPSVPITPDTPALRPNEPTSPKTPADTEHPGLIPADDATTPAKTPEDSTPGVVPNDDTPADLSSDGCLLKRCVRSEPPELTVNDRSRWKVNKVEETRKKGYNAHKDLDDIVTAGAADKGFKGNLNTNNKYNAQRQEYTGDMGGKYFLDERFKDLKFKEGEKWPESTVRNSDDQVRQFEEWRNAKMGELTDDDLFNFKDKVPEDGGDAVMLRTHENPAKGAMIIKESFNERNDYYRSYKYTMPRDGAELPKEYTRPAFTSNGNSAPTRWTDQTMANWRQAVAATPGADVKNLKYMARDNIITTHTTKVLEGVLEQMGPQGAQRGQMFTVRRTGGNAAETASFDAIAGTVHGQRPIQMLADHHVELGDLKVNAFHVLVEPVGSTTMNHYHMVIEMGH</sequence>
<evidence type="ECO:0000313" key="3">
    <source>
        <dbReference type="EMBL" id="KAF2690452.1"/>
    </source>
</evidence>
<protein>
    <recommendedName>
        <fullName evidence="5">ADP-ribosylation</fullName>
    </recommendedName>
</protein>
<dbReference type="EMBL" id="MU005571">
    <property type="protein sequence ID" value="KAF2690452.1"/>
    <property type="molecule type" value="Genomic_DNA"/>
</dbReference>
<dbReference type="AlphaFoldDB" id="A0A6G1JIS5"/>
<keyword evidence="2" id="KW-0732">Signal</keyword>
<organism evidence="3 4">
    <name type="scientific">Lentithecium fluviatile CBS 122367</name>
    <dbReference type="NCBI Taxonomy" id="1168545"/>
    <lineage>
        <taxon>Eukaryota</taxon>
        <taxon>Fungi</taxon>
        <taxon>Dikarya</taxon>
        <taxon>Ascomycota</taxon>
        <taxon>Pezizomycotina</taxon>
        <taxon>Dothideomycetes</taxon>
        <taxon>Pleosporomycetidae</taxon>
        <taxon>Pleosporales</taxon>
        <taxon>Massarineae</taxon>
        <taxon>Lentitheciaceae</taxon>
        <taxon>Lentithecium</taxon>
    </lineage>
</organism>
<evidence type="ECO:0000313" key="4">
    <source>
        <dbReference type="Proteomes" id="UP000799291"/>
    </source>
</evidence>
<feature type="region of interest" description="Disordered" evidence="1">
    <location>
        <begin position="61"/>
        <end position="147"/>
    </location>
</feature>
<dbReference type="Proteomes" id="UP000799291">
    <property type="component" value="Unassembled WGS sequence"/>
</dbReference>
<accession>A0A6G1JIS5</accession>
<feature type="signal peptide" evidence="2">
    <location>
        <begin position="1"/>
        <end position="16"/>
    </location>
</feature>
<feature type="chain" id="PRO_5026133317" description="ADP-ribosylation" evidence="2">
    <location>
        <begin position="17"/>
        <end position="479"/>
    </location>
</feature>
<name>A0A6G1JIS5_9PLEO</name>
<reference evidence="3" key="1">
    <citation type="journal article" date="2020" name="Stud. Mycol.">
        <title>101 Dothideomycetes genomes: a test case for predicting lifestyles and emergence of pathogens.</title>
        <authorList>
            <person name="Haridas S."/>
            <person name="Albert R."/>
            <person name="Binder M."/>
            <person name="Bloem J."/>
            <person name="Labutti K."/>
            <person name="Salamov A."/>
            <person name="Andreopoulos B."/>
            <person name="Baker S."/>
            <person name="Barry K."/>
            <person name="Bills G."/>
            <person name="Bluhm B."/>
            <person name="Cannon C."/>
            <person name="Castanera R."/>
            <person name="Culley D."/>
            <person name="Daum C."/>
            <person name="Ezra D."/>
            <person name="Gonzalez J."/>
            <person name="Henrissat B."/>
            <person name="Kuo A."/>
            <person name="Liang C."/>
            <person name="Lipzen A."/>
            <person name="Lutzoni F."/>
            <person name="Magnuson J."/>
            <person name="Mondo S."/>
            <person name="Nolan M."/>
            <person name="Ohm R."/>
            <person name="Pangilinan J."/>
            <person name="Park H.-J."/>
            <person name="Ramirez L."/>
            <person name="Alfaro M."/>
            <person name="Sun H."/>
            <person name="Tritt A."/>
            <person name="Yoshinaga Y."/>
            <person name="Zwiers L.-H."/>
            <person name="Turgeon B."/>
            <person name="Goodwin S."/>
            <person name="Spatafora J."/>
            <person name="Crous P."/>
            <person name="Grigoriev I."/>
        </authorList>
    </citation>
    <scope>NUCLEOTIDE SEQUENCE</scope>
    <source>
        <strain evidence="3">CBS 122367</strain>
    </source>
</reference>
<dbReference type="OrthoDB" id="5337308at2759"/>
<keyword evidence="4" id="KW-1185">Reference proteome</keyword>
<evidence type="ECO:0008006" key="5">
    <source>
        <dbReference type="Google" id="ProtNLM"/>
    </source>
</evidence>
<evidence type="ECO:0000256" key="2">
    <source>
        <dbReference type="SAM" id="SignalP"/>
    </source>
</evidence>